<accession>A0AA45L7V8</accession>
<feature type="domain" description="Activator of Hsp90 ATPase homologue 1/2-like C-terminal" evidence="2">
    <location>
        <begin position="15"/>
        <end position="128"/>
    </location>
</feature>
<evidence type="ECO:0000259" key="2">
    <source>
        <dbReference type="Pfam" id="PF08327"/>
    </source>
</evidence>
<dbReference type="Proteomes" id="UP000677152">
    <property type="component" value="Chromosome"/>
</dbReference>
<dbReference type="Gene3D" id="3.30.530.20">
    <property type="match status" value="1"/>
</dbReference>
<dbReference type="AlphaFoldDB" id="A0AA45L7V8"/>
<evidence type="ECO:0000313" key="4">
    <source>
        <dbReference type="Proteomes" id="UP000677152"/>
    </source>
</evidence>
<gene>
    <name evidence="3" type="ORF">KCV87_02060</name>
</gene>
<dbReference type="SUPFAM" id="SSF55961">
    <property type="entry name" value="Bet v1-like"/>
    <property type="match status" value="1"/>
</dbReference>
<organism evidence="3 4">
    <name type="scientific">Actinosynnema pretiosum subsp. pretiosum</name>
    <dbReference type="NCBI Taxonomy" id="103721"/>
    <lineage>
        <taxon>Bacteria</taxon>
        <taxon>Bacillati</taxon>
        <taxon>Actinomycetota</taxon>
        <taxon>Actinomycetes</taxon>
        <taxon>Pseudonocardiales</taxon>
        <taxon>Pseudonocardiaceae</taxon>
        <taxon>Actinosynnema</taxon>
    </lineage>
</organism>
<evidence type="ECO:0000256" key="1">
    <source>
        <dbReference type="ARBA" id="ARBA00006817"/>
    </source>
</evidence>
<sequence length="250" mass="26914">MPRELTITEEQELAHPPERVWRAIATGAGNLGWLYPMEVEPGVGGAVSRGDAEVVEWEPPHRFACRAGDGNGFSTTLSYRLDGVGGGVRLRAGIHWVHEGEPDGGWETRGDAAARYAGFYQHSLAEYLGHFDGRPATYVRAARERVGTGQLGIVADALGLAASDVAGSPVRLAPVGLEPLEGVLDYRDEDFIGVRTSGGLYRFFGGDRWRWPTWVAHHLFAPGADGEAEARRWQAWLDGLPENAGGGVGG</sequence>
<dbReference type="Pfam" id="PF08327">
    <property type="entry name" value="AHSA1"/>
    <property type="match status" value="1"/>
</dbReference>
<comment type="similarity">
    <text evidence="1">Belongs to the AHA1 family.</text>
</comment>
<reference evidence="3" key="1">
    <citation type="submission" date="2021-04" db="EMBL/GenBank/DDBJ databases">
        <title>Genomic sequence of Actinosynnema pretiosum subsp. pretiosum ATCC 31280 (C-14919).</title>
        <authorList>
            <person name="Bai L."/>
            <person name="Wang X."/>
            <person name="Xiao Y."/>
        </authorList>
    </citation>
    <scope>NUCLEOTIDE SEQUENCE</scope>
    <source>
        <strain evidence="3">ATCC 31280</strain>
    </source>
</reference>
<dbReference type="InterPro" id="IPR013538">
    <property type="entry name" value="ASHA1/2-like_C"/>
</dbReference>
<proteinExistence type="inferred from homology"/>
<evidence type="ECO:0000313" key="3">
    <source>
        <dbReference type="EMBL" id="QUF04941.1"/>
    </source>
</evidence>
<protein>
    <submittedName>
        <fullName evidence="3">SRPBCC domain-containing protein</fullName>
    </submittedName>
</protein>
<dbReference type="CDD" id="cd07814">
    <property type="entry name" value="SRPBCC_CalC_Aha1-like"/>
    <property type="match status" value="1"/>
</dbReference>
<name>A0AA45L7V8_9PSEU</name>
<dbReference type="EMBL" id="CP073249">
    <property type="protein sequence ID" value="QUF04941.1"/>
    <property type="molecule type" value="Genomic_DNA"/>
</dbReference>
<dbReference type="InterPro" id="IPR023393">
    <property type="entry name" value="START-like_dom_sf"/>
</dbReference>